<protein>
    <submittedName>
        <fullName evidence="7">C-type cytochrome</fullName>
    </submittedName>
</protein>
<feature type="transmembrane region" description="Helical" evidence="5">
    <location>
        <begin position="31"/>
        <end position="54"/>
    </location>
</feature>
<dbReference type="InterPro" id="IPR036909">
    <property type="entry name" value="Cyt_c-like_dom_sf"/>
</dbReference>
<dbReference type="InterPro" id="IPR032858">
    <property type="entry name" value="CcoP_N"/>
</dbReference>
<dbReference type="GO" id="GO:0046872">
    <property type="term" value="F:metal ion binding"/>
    <property type="evidence" value="ECO:0007669"/>
    <property type="project" value="UniProtKB-KW"/>
</dbReference>
<keyword evidence="2 4" id="KW-0479">Metal-binding</keyword>
<dbReference type="AlphaFoldDB" id="A0A845PUZ3"/>
<comment type="caution">
    <text evidence="7">The sequence shown here is derived from an EMBL/GenBank/DDBJ whole genome shotgun (WGS) entry which is preliminary data.</text>
</comment>
<evidence type="ECO:0000313" key="8">
    <source>
        <dbReference type="Proteomes" id="UP000553459"/>
    </source>
</evidence>
<evidence type="ECO:0000256" key="4">
    <source>
        <dbReference type="PROSITE-ProRule" id="PRU00433"/>
    </source>
</evidence>
<organism evidence="7 8">
    <name type="scientific">Elizabethkingia argenteiflava</name>
    <dbReference type="NCBI Taxonomy" id="2681556"/>
    <lineage>
        <taxon>Bacteria</taxon>
        <taxon>Pseudomonadati</taxon>
        <taxon>Bacteroidota</taxon>
        <taxon>Flavobacteriia</taxon>
        <taxon>Flavobacteriales</taxon>
        <taxon>Weeksellaceae</taxon>
        <taxon>Elizabethkingia</taxon>
    </lineage>
</organism>
<keyword evidence="5" id="KW-0812">Transmembrane</keyword>
<evidence type="ECO:0000256" key="5">
    <source>
        <dbReference type="SAM" id="Phobius"/>
    </source>
</evidence>
<accession>A0A845PUZ3</accession>
<evidence type="ECO:0000256" key="2">
    <source>
        <dbReference type="ARBA" id="ARBA00022723"/>
    </source>
</evidence>
<dbReference type="GO" id="GO:0020037">
    <property type="term" value="F:heme binding"/>
    <property type="evidence" value="ECO:0007669"/>
    <property type="project" value="InterPro"/>
</dbReference>
<name>A0A845PUZ3_9FLAO</name>
<sequence>MKVRTPISVYIVLLFFLLLLIFEMFAPDVSYLTSIYFWSVVMISILLLLIMNALQELVENEKFKKLSREAQKSYLEQKNISFIKRLLNSAVRKQSAKEEKDLLIDHGFDGITELDNALPKWWVGLFYFGNIFCVVYMLAYVFTGYAHPEVEYNTEYKAMLASITKYEEQAPKITIETAKYDPDNIEEGEKLFKDNCVSCHAESAKGGIGPNLTDHYWINVREKNVFRNVFWMLENGSPNNPTMRPFIKDGTISSRDAEKIAAYVYHINQEIPPVSIDQGGAPPQGEEVRW</sequence>
<feature type="transmembrane region" description="Helical" evidence="5">
    <location>
        <begin position="121"/>
        <end position="142"/>
    </location>
</feature>
<dbReference type="GO" id="GO:0009055">
    <property type="term" value="F:electron transfer activity"/>
    <property type="evidence" value="ECO:0007669"/>
    <property type="project" value="InterPro"/>
</dbReference>
<keyword evidence="8" id="KW-1185">Reference proteome</keyword>
<evidence type="ECO:0000259" key="6">
    <source>
        <dbReference type="PROSITE" id="PS51007"/>
    </source>
</evidence>
<evidence type="ECO:0000256" key="3">
    <source>
        <dbReference type="ARBA" id="ARBA00023004"/>
    </source>
</evidence>
<feature type="domain" description="Cytochrome c" evidence="6">
    <location>
        <begin position="183"/>
        <end position="268"/>
    </location>
</feature>
<dbReference type="InterPro" id="IPR038414">
    <property type="entry name" value="CcoP_N_sf"/>
</dbReference>
<keyword evidence="5" id="KW-1133">Transmembrane helix</keyword>
<keyword evidence="5" id="KW-0472">Membrane</keyword>
<gene>
    <name evidence="7" type="ORF">GNY06_01450</name>
</gene>
<dbReference type="Pfam" id="PF14715">
    <property type="entry name" value="FixP_N"/>
    <property type="match status" value="1"/>
</dbReference>
<dbReference type="RefSeq" id="WP_166518478.1">
    <property type="nucleotide sequence ID" value="NZ_JAAABJ010000180.1"/>
</dbReference>
<proteinExistence type="predicted"/>
<dbReference type="PANTHER" id="PTHR33751:SF1">
    <property type="entry name" value="CBB3-TYPE CYTOCHROME C OXIDASE SUBUNIT FIXP"/>
    <property type="match status" value="1"/>
</dbReference>
<evidence type="ECO:0000256" key="1">
    <source>
        <dbReference type="ARBA" id="ARBA00022617"/>
    </source>
</evidence>
<dbReference type="PANTHER" id="PTHR33751">
    <property type="entry name" value="CBB3-TYPE CYTOCHROME C OXIDASE SUBUNIT FIXP"/>
    <property type="match status" value="1"/>
</dbReference>
<reference evidence="7 8" key="1">
    <citation type="submission" date="2019-11" db="EMBL/GenBank/DDBJ databases">
        <title>Characterization of Elizabethkingia argenteiflava sp. nov., isolated from inner surface of Soybean Pods.</title>
        <authorList>
            <person name="Mo S."/>
        </authorList>
    </citation>
    <scope>NUCLEOTIDE SEQUENCE [LARGE SCALE GENOMIC DNA]</scope>
    <source>
        <strain evidence="7 8">YB22</strain>
    </source>
</reference>
<keyword evidence="3 4" id="KW-0408">Iron</keyword>
<evidence type="ECO:0000313" key="7">
    <source>
        <dbReference type="EMBL" id="NAW50108.1"/>
    </source>
</evidence>
<dbReference type="Pfam" id="PF13442">
    <property type="entry name" value="Cytochrome_CBB3"/>
    <property type="match status" value="1"/>
</dbReference>
<feature type="transmembrane region" description="Helical" evidence="5">
    <location>
        <begin position="7"/>
        <end position="25"/>
    </location>
</feature>
<dbReference type="SUPFAM" id="SSF46626">
    <property type="entry name" value="Cytochrome c"/>
    <property type="match status" value="1"/>
</dbReference>
<dbReference type="EMBL" id="JAAABJ010000180">
    <property type="protein sequence ID" value="NAW50108.1"/>
    <property type="molecule type" value="Genomic_DNA"/>
</dbReference>
<dbReference type="InterPro" id="IPR050597">
    <property type="entry name" value="Cytochrome_c_Oxidase_Subunit"/>
</dbReference>
<dbReference type="Gene3D" id="6.10.280.130">
    <property type="match status" value="1"/>
</dbReference>
<dbReference type="PROSITE" id="PS51007">
    <property type="entry name" value="CYTC"/>
    <property type="match status" value="1"/>
</dbReference>
<dbReference type="InterPro" id="IPR009056">
    <property type="entry name" value="Cyt_c-like_dom"/>
</dbReference>
<dbReference type="Proteomes" id="UP000553459">
    <property type="component" value="Unassembled WGS sequence"/>
</dbReference>
<keyword evidence="1 4" id="KW-0349">Heme</keyword>
<dbReference type="Gene3D" id="1.10.760.10">
    <property type="entry name" value="Cytochrome c-like domain"/>
    <property type="match status" value="1"/>
</dbReference>